<evidence type="ECO:0000256" key="1">
    <source>
        <dbReference type="SAM" id="MobiDB-lite"/>
    </source>
</evidence>
<dbReference type="Proteomes" id="UP000186002">
    <property type="component" value="Unassembled WGS sequence"/>
</dbReference>
<dbReference type="STRING" id="735517.SAMN05444272_4505"/>
<keyword evidence="5" id="KW-1185">Reference proteome</keyword>
<dbReference type="GO" id="GO:0016887">
    <property type="term" value="F:ATP hydrolysis activity"/>
    <property type="evidence" value="ECO:0007669"/>
    <property type="project" value="InterPro"/>
</dbReference>
<organism evidence="4 5">
    <name type="scientific">Roseibium suaedae</name>
    <dbReference type="NCBI Taxonomy" id="735517"/>
    <lineage>
        <taxon>Bacteria</taxon>
        <taxon>Pseudomonadati</taxon>
        <taxon>Pseudomonadota</taxon>
        <taxon>Alphaproteobacteria</taxon>
        <taxon>Hyphomicrobiales</taxon>
        <taxon>Stappiaceae</taxon>
        <taxon>Roseibium</taxon>
    </lineage>
</organism>
<sequence>MQRQASDYASAPVLRANLNSLNRSAAEGIRPDKRMLVSEWSEQFRKLPEGSALPGKWKNSTAPYLVEPMDRLSPDDPVPEVVIKKAAQSGGSAIAESWIGFIMHLTPAPIMYIQATVKAAKDWKVEKLDETIAATDVLNPEKGGVVKPVKAKGGEGSTAERIRFKGGFLLLAGANSAATLRQHSIRFMVRDDTSAWTDSADGEGDPDKLSEQRLKTYKAFGLSKTLDVSTPAEKGEDIDAKYESSDQRRYYFACKVCNALNDWDWEDVKRNEVPPYRCHVVCGACGEAHFEADKKVFEARERGACWVPTIPDENGEVPLKCISLDEAQRWRNRHLPVYRAGYDITGFMSVFELWDELARQEDEAGDDPELIKPFMNTALGKAYEAKGDAPPWETLSARREGAWQRGTAPAGVLYVTLAVDVQATGLYWERVGWGPNKQSWTIDYGFLAGDTAVELDGAWPKLDQVADQGFKHACGAWLQDDLIGVDSAYHSDAVYAWTRRRPNALNVRGIDGWSKPAISGAENTEVRKSGVSAGRAKRFGAKVWLIGTYGIKSAQMVYFGRGPKEGESDFPLGYCHFPADAEDDYFKMLVSEYVVLEKNKHGPSRVWKARGANHWLDCRVYNYAMTHFANLWHWGDEEWARRAAHYSELAAKPGDLFGHTPTVVLAAAPVKPQQAEPARAKPQEDDDPHGLKALSRLNT</sequence>
<dbReference type="Pfam" id="PF05876">
    <property type="entry name" value="GpA_ATPase"/>
    <property type="match status" value="1"/>
</dbReference>
<evidence type="ECO:0000313" key="5">
    <source>
        <dbReference type="Proteomes" id="UP000186002"/>
    </source>
</evidence>
<name>A0A1M7PM43_9HYPH</name>
<dbReference type="RefSeq" id="WP_073015619.1">
    <property type="nucleotide sequence ID" value="NZ_FRBW01000009.1"/>
</dbReference>
<feature type="region of interest" description="Disordered" evidence="1">
    <location>
        <begin position="668"/>
        <end position="699"/>
    </location>
</feature>
<protein>
    <submittedName>
        <fullName evidence="4">Phage terminase, large subunit GpA</fullName>
    </submittedName>
</protein>
<dbReference type="AlphaFoldDB" id="A0A1M7PM43"/>
<evidence type="ECO:0000259" key="2">
    <source>
        <dbReference type="Pfam" id="PF05876"/>
    </source>
</evidence>
<feature type="domain" description="Terminase large subunit GpA endonuclease" evidence="3">
    <location>
        <begin position="340"/>
        <end position="632"/>
    </location>
</feature>
<dbReference type="InterPro" id="IPR046453">
    <property type="entry name" value="GpA_ATPase"/>
</dbReference>
<dbReference type="EMBL" id="FRBW01000009">
    <property type="protein sequence ID" value="SHN18329.1"/>
    <property type="molecule type" value="Genomic_DNA"/>
</dbReference>
<accession>A0A1M7PM43</accession>
<evidence type="ECO:0000313" key="4">
    <source>
        <dbReference type="EMBL" id="SHN18329.1"/>
    </source>
</evidence>
<proteinExistence type="predicted"/>
<evidence type="ECO:0000259" key="3">
    <source>
        <dbReference type="Pfam" id="PF20454"/>
    </source>
</evidence>
<dbReference type="InterPro" id="IPR046454">
    <property type="entry name" value="GpA_endonuclease"/>
</dbReference>
<dbReference type="Pfam" id="PF20454">
    <property type="entry name" value="GpA_nuclease"/>
    <property type="match status" value="1"/>
</dbReference>
<feature type="domain" description="Phage terminase large subunit GpA ATPase" evidence="2">
    <location>
        <begin position="51"/>
        <end position="296"/>
    </location>
</feature>
<reference evidence="4 5" key="1">
    <citation type="submission" date="2016-11" db="EMBL/GenBank/DDBJ databases">
        <authorList>
            <person name="Jaros S."/>
            <person name="Januszkiewicz K."/>
            <person name="Wedrychowicz H."/>
        </authorList>
    </citation>
    <scope>NUCLEOTIDE SEQUENCE [LARGE SCALE GENOMIC DNA]</scope>
    <source>
        <strain evidence="4 5">DSM 22153</strain>
    </source>
</reference>
<gene>
    <name evidence="4" type="ORF">SAMN05444272_4505</name>
</gene>
<dbReference type="GO" id="GO:0004519">
    <property type="term" value="F:endonuclease activity"/>
    <property type="evidence" value="ECO:0007669"/>
    <property type="project" value="InterPro"/>
</dbReference>